<comment type="caution">
    <text evidence="1">The sequence shown here is derived from an EMBL/GenBank/DDBJ whole genome shotgun (WGS) entry which is preliminary data.</text>
</comment>
<dbReference type="EMBL" id="JAUEPR010000102">
    <property type="protein sequence ID" value="KAK0464097.1"/>
    <property type="molecule type" value="Genomic_DNA"/>
</dbReference>
<protein>
    <submittedName>
        <fullName evidence="1">Uncharacterized protein</fullName>
    </submittedName>
</protein>
<dbReference type="Proteomes" id="UP001175227">
    <property type="component" value="Unassembled WGS sequence"/>
</dbReference>
<organism evidence="1 2">
    <name type="scientific">Armillaria novae-zelandiae</name>
    <dbReference type="NCBI Taxonomy" id="153914"/>
    <lineage>
        <taxon>Eukaryota</taxon>
        <taxon>Fungi</taxon>
        <taxon>Dikarya</taxon>
        <taxon>Basidiomycota</taxon>
        <taxon>Agaricomycotina</taxon>
        <taxon>Agaricomycetes</taxon>
        <taxon>Agaricomycetidae</taxon>
        <taxon>Agaricales</taxon>
        <taxon>Marasmiineae</taxon>
        <taxon>Physalacriaceae</taxon>
        <taxon>Armillaria</taxon>
    </lineage>
</organism>
<evidence type="ECO:0000313" key="1">
    <source>
        <dbReference type="EMBL" id="KAK0464097.1"/>
    </source>
</evidence>
<evidence type="ECO:0000313" key="2">
    <source>
        <dbReference type="Proteomes" id="UP001175227"/>
    </source>
</evidence>
<dbReference type="AlphaFoldDB" id="A0AA39TMD7"/>
<accession>A0AA39TMD7</accession>
<keyword evidence="2" id="KW-1185">Reference proteome</keyword>
<name>A0AA39TMD7_9AGAR</name>
<sequence>GVTSFSHLIISLLPWCQDCGSVRQSTAHLSFSETTTMPALNVCLQVAKIAEGSGIPYLEDLAKAGVTVFELLEKKGKNKKAAKELSESIANTIVVIDTIVHMHRIRAGAYFEDICGGMAGYLDSMAQDLNHTHLKHHGIKSFFNVDECRDVIQVYRKRVDNLKVNFLIHLMGDCFAEVIKVHKVVQVLKDITEMRSRDLGKVPEKILMHSLIQIAGCTSFFFLAD</sequence>
<reference evidence="1" key="1">
    <citation type="submission" date="2023-06" db="EMBL/GenBank/DDBJ databases">
        <authorList>
            <consortium name="Lawrence Berkeley National Laboratory"/>
            <person name="Ahrendt S."/>
            <person name="Sahu N."/>
            <person name="Indic B."/>
            <person name="Wong-Bajracharya J."/>
            <person name="Merenyi Z."/>
            <person name="Ke H.-M."/>
            <person name="Monk M."/>
            <person name="Kocsube S."/>
            <person name="Drula E."/>
            <person name="Lipzen A."/>
            <person name="Balint B."/>
            <person name="Henrissat B."/>
            <person name="Andreopoulos B."/>
            <person name="Martin F.M."/>
            <person name="Harder C.B."/>
            <person name="Rigling D."/>
            <person name="Ford K.L."/>
            <person name="Foster G.D."/>
            <person name="Pangilinan J."/>
            <person name="Papanicolaou A."/>
            <person name="Barry K."/>
            <person name="LaButti K."/>
            <person name="Viragh M."/>
            <person name="Koriabine M."/>
            <person name="Yan M."/>
            <person name="Riley R."/>
            <person name="Champramary S."/>
            <person name="Plett K.L."/>
            <person name="Tsai I.J."/>
            <person name="Slot J."/>
            <person name="Sipos G."/>
            <person name="Plett J."/>
            <person name="Nagy L.G."/>
            <person name="Grigoriev I.V."/>
        </authorList>
    </citation>
    <scope>NUCLEOTIDE SEQUENCE</scope>
    <source>
        <strain evidence="1">ICMP 16352</strain>
    </source>
</reference>
<gene>
    <name evidence="1" type="ORF">IW261DRAFT_1524714</name>
</gene>
<proteinExistence type="predicted"/>
<feature type="non-terminal residue" evidence="1">
    <location>
        <position position="225"/>
    </location>
</feature>